<organism evidence="2 3">
    <name type="scientific">Sphingomonas leidyi</name>
    <dbReference type="NCBI Taxonomy" id="68569"/>
    <lineage>
        <taxon>Bacteria</taxon>
        <taxon>Pseudomonadati</taxon>
        <taxon>Pseudomonadota</taxon>
        <taxon>Alphaproteobacteria</taxon>
        <taxon>Sphingomonadales</taxon>
        <taxon>Sphingomonadaceae</taxon>
        <taxon>Sphingomonas</taxon>
    </lineage>
</organism>
<accession>A0A7X5ZV36</accession>
<dbReference type="AlphaFoldDB" id="A0A7X5ZV36"/>
<evidence type="ECO:0000313" key="2">
    <source>
        <dbReference type="EMBL" id="NIJ64725.1"/>
    </source>
</evidence>
<gene>
    <name evidence="2" type="ORF">FHR20_001656</name>
</gene>
<keyword evidence="1" id="KW-0812">Transmembrane</keyword>
<feature type="transmembrane region" description="Helical" evidence="1">
    <location>
        <begin position="25"/>
        <end position="47"/>
    </location>
</feature>
<name>A0A7X5ZV36_9SPHN</name>
<evidence type="ECO:0000313" key="3">
    <source>
        <dbReference type="Proteomes" id="UP000564677"/>
    </source>
</evidence>
<keyword evidence="1" id="KW-0472">Membrane</keyword>
<reference evidence="2 3" key="1">
    <citation type="submission" date="2020-03" db="EMBL/GenBank/DDBJ databases">
        <title>Genomic Encyclopedia of Type Strains, Phase IV (KMG-IV): sequencing the most valuable type-strain genomes for metagenomic binning, comparative biology and taxonomic classification.</title>
        <authorList>
            <person name="Goeker M."/>
        </authorList>
    </citation>
    <scope>NUCLEOTIDE SEQUENCE [LARGE SCALE GENOMIC DNA]</scope>
    <source>
        <strain evidence="2 3">DSM 4733</strain>
    </source>
</reference>
<comment type="caution">
    <text evidence="2">The sequence shown here is derived from an EMBL/GenBank/DDBJ whole genome shotgun (WGS) entry which is preliminary data.</text>
</comment>
<evidence type="ECO:0000256" key="1">
    <source>
        <dbReference type="SAM" id="Phobius"/>
    </source>
</evidence>
<dbReference type="Proteomes" id="UP000564677">
    <property type="component" value="Unassembled WGS sequence"/>
</dbReference>
<protein>
    <submittedName>
        <fullName evidence="2">Uncharacterized protein</fullName>
    </submittedName>
</protein>
<dbReference type="EMBL" id="JAASQV010000001">
    <property type="protein sequence ID" value="NIJ64725.1"/>
    <property type="molecule type" value="Genomic_DNA"/>
</dbReference>
<keyword evidence="3" id="KW-1185">Reference proteome</keyword>
<sequence>MPLRLPPKELLDLSDEPRLPRGSGLLIALGIGAVSWTIVVAAALILLRY</sequence>
<proteinExistence type="predicted"/>
<dbReference type="RefSeq" id="WP_167299061.1">
    <property type="nucleotide sequence ID" value="NZ_CP170557.1"/>
</dbReference>
<keyword evidence="1" id="KW-1133">Transmembrane helix</keyword>